<dbReference type="Proteomes" id="UP001378188">
    <property type="component" value="Unassembled WGS sequence"/>
</dbReference>
<keyword evidence="2" id="KW-1133">Transmembrane helix</keyword>
<dbReference type="RefSeq" id="WP_340330382.1">
    <property type="nucleotide sequence ID" value="NZ_JAZHOF010000005.1"/>
</dbReference>
<feature type="transmembrane region" description="Helical" evidence="2">
    <location>
        <begin position="27"/>
        <end position="50"/>
    </location>
</feature>
<evidence type="ECO:0000313" key="3">
    <source>
        <dbReference type="EMBL" id="MEJ8572693.1"/>
    </source>
</evidence>
<comment type="caution">
    <text evidence="3">The sequence shown here is derived from an EMBL/GenBank/DDBJ whole genome shotgun (WGS) entry which is preliminary data.</text>
</comment>
<accession>A0AAW9RQS8</accession>
<keyword evidence="2" id="KW-0472">Membrane</keyword>
<evidence type="ECO:0000256" key="2">
    <source>
        <dbReference type="SAM" id="Phobius"/>
    </source>
</evidence>
<sequence length="61" mass="6742">MSNPYRQDQPIRETATEARQGDRDRPVWYVLVVSTALVAVIFAVLLLFFAGMSEAATGLQA</sequence>
<keyword evidence="2" id="KW-0812">Transmembrane</keyword>
<proteinExistence type="predicted"/>
<dbReference type="AlphaFoldDB" id="A0AAW9RQS8"/>
<protein>
    <submittedName>
        <fullName evidence="3">Uncharacterized protein</fullName>
    </submittedName>
</protein>
<name>A0AAW9RQS8_9HYPH</name>
<feature type="compositionally biased region" description="Basic and acidic residues" evidence="1">
    <location>
        <begin position="9"/>
        <end position="21"/>
    </location>
</feature>
<evidence type="ECO:0000256" key="1">
    <source>
        <dbReference type="SAM" id="MobiDB-lite"/>
    </source>
</evidence>
<gene>
    <name evidence="3" type="ORF">V3328_14475</name>
</gene>
<dbReference type="EMBL" id="JAZHOF010000005">
    <property type="protein sequence ID" value="MEJ8572693.1"/>
    <property type="molecule type" value="Genomic_DNA"/>
</dbReference>
<keyword evidence="4" id="KW-1185">Reference proteome</keyword>
<feature type="region of interest" description="Disordered" evidence="1">
    <location>
        <begin position="1"/>
        <end position="21"/>
    </location>
</feature>
<evidence type="ECO:0000313" key="4">
    <source>
        <dbReference type="Proteomes" id="UP001378188"/>
    </source>
</evidence>
<organism evidence="3 4">
    <name type="scientific">Microbaculum marinum</name>
    <dbReference type="NCBI Taxonomy" id="1764581"/>
    <lineage>
        <taxon>Bacteria</taxon>
        <taxon>Pseudomonadati</taxon>
        <taxon>Pseudomonadota</taxon>
        <taxon>Alphaproteobacteria</taxon>
        <taxon>Hyphomicrobiales</taxon>
        <taxon>Tepidamorphaceae</taxon>
        <taxon>Microbaculum</taxon>
    </lineage>
</organism>
<reference evidence="3 4" key="1">
    <citation type="submission" date="2024-02" db="EMBL/GenBank/DDBJ databases">
        <title>Genome analysis and characterization of Microbaculum marinisediminis sp. nov., isolated from marine sediment.</title>
        <authorList>
            <person name="Du Z.-J."/>
            <person name="Ye Y.-Q."/>
            <person name="Zhang Z.-R."/>
            <person name="Yuan S.-M."/>
            <person name="Zhang X.-Y."/>
        </authorList>
    </citation>
    <scope>NUCLEOTIDE SEQUENCE [LARGE SCALE GENOMIC DNA]</scope>
    <source>
        <strain evidence="3 4">SDUM1044001</strain>
    </source>
</reference>